<reference evidence="2" key="1">
    <citation type="submission" date="2021-02" db="EMBL/GenBank/DDBJ databases">
        <title>Draft genome sequence of Microbispora sp. RL4-1S isolated from rice leaves in Thailand.</title>
        <authorList>
            <person name="Muangham S."/>
            <person name="Duangmal K."/>
        </authorList>
    </citation>
    <scope>NUCLEOTIDE SEQUENCE</scope>
    <source>
        <strain evidence="2">RL4-1S</strain>
    </source>
</reference>
<keyword evidence="3" id="KW-1185">Reference proteome</keyword>
<sequence length="87" mass="9401">MSDQPLLYVPVRPGACALALRLFRTPSGRRTSVAFTSSPRLARVLGTEQPWIRLSEPALRGMLKDLGVAGIVIDPAGTMDRPISRTA</sequence>
<feature type="domain" description="SseB protein N-terminal" evidence="1">
    <location>
        <begin position="14"/>
        <end position="83"/>
    </location>
</feature>
<dbReference type="InterPro" id="IPR049975">
    <property type="entry name" value="SAV_915-like_dom"/>
</dbReference>
<evidence type="ECO:0000313" key="3">
    <source>
        <dbReference type="Proteomes" id="UP000674234"/>
    </source>
</evidence>
<dbReference type="Pfam" id="PF07179">
    <property type="entry name" value="SseB"/>
    <property type="match status" value="1"/>
</dbReference>
<evidence type="ECO:0000259" key="1">
    <source>
        <dbReference type="Pfam" id="PF07179"/>
    </source>
</evidence>
<dbReference type="Proteomes" id="UP000674234">
    <property type="component" value="Unassembled WGS sequence"/>
</dbReference>
<comment type="caution">
    <text evidence="2">The sequence shown here is derived from an EMBL/GenBank/DDBJ whole genome shotgun (WGS) entry which is preliminary data.</text>
</comment>
<proteinExistence type="predicted"/>
<dbReference type="RefSeq" id="WP_210157476.1">
    <property type="nucleotide sequence ID" value="NZ_JAFCNB010000011.1"/>
</dbReference>
<dbReference type="EMBL" id="JAFCNB010000011">
    <property type="protein sequence ID" value="MBP2706195.1"/>
    <property type="molecule type" value="Genomic_DNA"/>
</dbReference>
<protein>
    <submittedName>
        <fullName evidence="2">SseB family protein</fullName>
    </submittedName>
</protein>
<dbReference type="InterPro" id="IPR009839">
    <property type="entry name" value="SseB_N"/>
</dbReference>
<organism evidence="2 3">
    <name type="scientific">Microbispora oryzae</name>
    <dbReference type="NCBI Taxonomy" id="2806554"/>
    <lineage>
        <taxon>Bacteria</taxon>
        <taxon>Bacillati</taxon>
        <taxon>Actinomycetota</taxon>
        <taxon>Actinomycetes</taxon>
        <taxon>Streptosporangiales</taxon>
        <taxon>Streptosporangiaceae</taxon>
        <taxon>Microbispora</taxon>
    </lineage>
</organism>
<dbReference type="NCBIfam" id="NF042914">
    <property type="entry name" value="SAV915_dom"/>
    <property type="match status" value="1"/>
</dbReference>
<name>A0A941AJD4_9ACTN</name>
<evidence type="ECO:0000313" key="2">
    <source>
        <dbReference type="EMBL" id="MBP2706195.1"/>
    </source>
</evidence>
<gene>
    <name evidence="2" type="ORF">JOL79_20505</name>
</gene>
<dbReference type="AlphaFoldDB" id="A0A941AJD4"/>
<accession>A0A941AJD4</accession>